<keyword evidence="3" id="KW-1185">Reference proteome</keyword>
<comment type="caution">
    <text evidence="2">The sequence shown here is derived from an EMBL/GenBank/DDBJ whole genome shotgun (WGS) entry which is preliminary data.</text>
</comment>
<gene>
    <name evidence="2" type="ORF">CF165_46325</name>
</gene>
<evidence type="ECO:0000313" key="2">
    <source>
        <dbReference type="EMBL" id="OXM59728.1"/>
    </source>
</evidence>
<proteinExistence type="predicted"/>
<organism evidence="2 3">
    <name type="scientific">Amycolatopsis vastitatis</name>
    <dbReference type="NCBI Taxonomy" id="1905142"/>
    <lineage>
        <taxon>Bacteria</taxon>
        <taxon>Bacillati</taxon>
        <taxon>Actinomycetota</taxon>
        <taxon>Actinomycetes</taxon>
        <taxon>Pseudonocardiales</taxon>
        <taxon>Pseudonocardiaceae</taxon>
        <taxon>Amycolatopsis</taxon>
    </lineage>
</organism>
<dbReference type="AlphaFoldDB" id="A0A229SLF5"/>
<evidence type="ECO:0000259" key="1">
    <source>
        <dbReference type="Pfam" id="PF12770"/>
    </source>
</evidence>
<name>A0A229SLF5_9PSEU</name>
<dbReference type="EMBL" id="NMUL01000076">
    <property type="protein sequence ID" value="OXM59728.1"/>
    <property type="molecule type" value="Genomic_DNA"/>
</dbReference>
<feature type="domain" description="CHAT" evidence="1">
    <location>
        <begin position="85"/>
        <end position="217"/>
    </location>
</feature>
<protein>
    <recommendedName>
        <fullName evidence="1">CHAT domain-containing protein</fullName>
    </recommendedName>
</protein>
<dbReference type="PROSITE" id="PS51257">
    <property type="entry name" value="PROKAR_LIPOPROTEIN"/>
    <property type="match status" value="1"/>
</dbReference>
<dbReference type="InterPro" id="IPR024983">
    <property type="entry name" value="CHAT_dom"/>
</dbReference>
<accession>A0A229SLF5</accession>
<evidence type="ECO:0000313" key="3">
    <source>
        <dbReference type="Proteomes" id="UP000215199"/>
    </source>
</evidence>
<dbReference type="Proteomes" id="UP000215199">
    <property type="component" value="Unassembled WGS sequence"/>
</dbReference>
<sequence>MGAPRPAPNPAAHPVVVSCSNPDGALRKAPPVPADTVLDGNADRQVTLARFEAAIRATRRDEDATLFVRSHLGSSSGAPYIADRGILFSDGVFGARDLAMTAPSGKPRTALPPRTVLALCSGAGAGDSSGLALGLAAACRLAGSAEVVTSVFDVPDTSWGCDFDRRLAEAVSRPEPVASALRRLQLECLHEWRRADVDDSTEWDQLPHPLIWASFVVVY</sequence>
<reference evidence="3" key="1">
    <citation type="submission" date="2017-07" db="EMBL/GenBank/DDBJ databases">
        <title>Comparative genome mining reveals phylogenetic distribution patterns of secondary metabolites in Amycolatopsis.</title>
        <authorList>
            <person name="Adamek M."/>
            <person name="Alanjary M."/>
            <person name="Sales-Ortells H."/>
            <person name="Goodfellow M."/>
            <person name="Bull A.T."/>
            <person name="Kalinowski J."/>
            <person name="Ziemert N."/>
        </authorList>
    </citation>
    <scope>NUCLEOTIDE SEQUENCE [LARGE SCALE GENOMIC DNA]</scope>
    <source>
        <strain evidence="3">H5</strain>
    </source>
</reference>
<dbReference type="Pfam" id="PF12770">
    <property type="entry name" value="CHAT"/>
    <property type="match status" value="1"/>
</dbReference>